<evidence type="ECO:0000313" key="1">
    <source>
        <dbReference type="EnsemblProtists" id="PYU1_T012476"/>
    </source>
</evidence>
<dbReference type="EnsemblProtists" id="PYU1_T012476">
    <property type="protein sequence ID" value="PYU1_T012476"/>
    <property type="gene ID" value="PYU1_G012450"/>
</dbReference>
<dbReference type="AlphaFoldDB" id="K3X5H7"/>
<dbReference type="InParanoid" id="K3X5H7"/>
<reference evidence="2" key="2">
    <citation type="submission" date="2010-04" db="EMBL/GenBank/DDBJ databases">
        <authorList>
            <person name="Buell R."/>
            <person name="Hamilton J."/>
            <person name="Hostetler J."/>
        </authorList>
    </citation>
    <scope>NUCLEOTIDE SEQUENCE [LARGE SCALE GENOMIC DNA]</scope>
    <source>
        <strain evidence="2">DAOM:BR144</strain>
    </source>
</reference>
<dbReference type="HOGENOM" id="CLU_941588_0_0_1"/>
<name>K3X5H7_GLOUD</name>
<dbReference type="SUPFAM" id="SSF56112">
    <property type="entry name" value="Protein kinase-like (PK-like)"/>
    <property type="match status" value="1"/>
</dbReference>
<reference evidence="2" key="1">
    <citation type="journal article" date="2010" name="Genome Biol.">
        <title>Genome sequence of the necrotrophic plant pathogen Pythium ultimum reveals original pathogenicity mechanisms and effector repertoire.</title>
        <authorList>
            <person name="Levesque C.A."/>
            <person name="Brouwer H."/>
            <person name="Cano L."/>
            <person name="Hamilton J.P."/>
            <person name="Holt C."/>
            <person name="Huitema E."/>
            <person name="Raffaele S."/>
            <person name="Robideau G.P."/>
            <person name="Thines M."/>
            <person name="Win J."/>
            <person name="Zerillo M.M."/>
            <person name="Beakes G.W."/>
            <person name="Boore J.L."/>
            <person name="Busam D."/>
            <person name="Dumas B."/>
            <person name="Ferriera S."/>
            <person name="Fuerstenberg S.I."/>
            <person name="Gachon C.M."/>
            <person name="Gaulin E."/>
            <person name="Govers F."/>
            <person name="Grenville-Briggs L."/>
            <person name="Horner N."/>
            <person name="Hostetler J."/>
            <person name="Jiang R.H."/>
            <person name="Johnson J."/>
            <person name="Krajaejun T."/>
            <person name="Lin H."/>
            <person name="Meijer H.J."/>
            <person name="Moore B."/>
            <person name="Morris P."/>
            <person name="Phuntmart V."/>
            <person name="Puiu D."/>
            <person name="Shetty J."/>
            <person name="Stajich J.E."/>
            <person name="Tripathy S."/>
            <person name="Wawra S."/>
            <person name="van West P."/>
            <person name="Whitty B.R."/>
            <person name="Coutinho P.M."/>
            <person name="Henrissat B."/>
            <person name="Martin F."/>
            <person name="Thomas P.D."/>
            <person name="Tyler B.M."/>
            <person name="De Vries R.P."/>
            <person name="Kamoun S."/>
            <person name="Yandell M."/>
            <person name="Tisserat N."/>
            <person name="Buell C.R."/>
        </authorList>
    </citation>
    <scope>NUCLEOTIDE SEQUENCE</scope>
    <source>
        <strain evidence="2">DAOM:BR144</strain>
    </source>
</reference>
<dbReference type="InterPro" id="IPR011009">
    <property type="entry name" value="Kinase-like_dom_sf"/>
</dbReference>
<evidence type="ECO:0000313" key="2">
    <source>
        <dbReference type="Proteomes" id="UP000019132"/>
    </source>
</evidence>
<proteinExistence type="predicted"/>
<sequence>MSDEKMKENPLGDESEEKVPVSTLRMWAIGGQITRSSSNEELLGAKVLGAVHDKQKVNNLHHDQFRERIELWRRLSYPHLLTLYGTTPDVFVLEHAQAFRTYVTEGGNYTRVFRVLYEVLLAMLYLHERGFAHGAVDLDHIVIGDDQKAKLVMDFKSICGYEPEADPPTTGQRSVFRDDELQFLKCVEEAIKYANTKRLATAHGVNAGCEVQTASEHADVKKVYCDKLTPMEQLTADWDPDVHKKACQFIGNLYKRSDEQETPMQLFSRLDKKFKDLAGDESEGVHQRKNRERAKH</sequence>
<organism evidence="1 2">
    <name type="scientific">Globisporangium ultimum (strain ATCC 200006 / CBS 805.95 / DAOM BR144)</name>
    <name type="common">Pythium ultimum</name>
    <dbReference type="NCBI Taxonomy" id="431595"/>
    <lineage>
        <taxon>Eukaryota</taxon>
        <taxon>Sar</taxon>
        <taxon>Stramenopiles</taxon>
        <taxon>Oomycota</taxon>
        <taxon>Peronosporomycetes</taxon>
        <taxon>Pythiales</taxon>
        <taxon>Pythiaceae</taxon>
        <taxon>Globisporangium</taxon>
    </lineage>
</organism>
<accession>K3X5H7</accession>
<protein>
    <recommendedName>
        <fullName evidence="3">Protein kinase domain-containing protein</fullName>
    </recommendedName>
</protein>
<dbReference type="VEuPathDB" id="FungiDB:PYU1_G012450"/>
<keyword evidence="2" id="KW-1185">Reference proteome</keyword>
<dbReference type="Gene3D" id="1.10.510.10">
    <property type="entry name" value="Transferase(Phosphotransferase) domain 1"/>
    <property type="match status" value="1"/>
</dbReference>
<dbReference type="Proteomes" id="UP000019132">
    <property type="component" value="Unassembled WGS sequence"/>
</dbReference>
<dbReference type="eggNOG" id="ENOG502RV6A">
    <property type="taxonomic scope" value="Eukaryota"/>
</dbReference>
<dbReference type="EMBL" id="GL376610">
    <property type="status" value="NOT_ANNOTATED_CDS"/>
    <property type="molecule type" value="Genomic_DNA"/>
</dbReference>
<evidence type="ECO:0008006" key="3">
    <source>
        <dbReference type="Google" id="ProtNLM"/>
    </source>
</evidence>
<reference evidence="1" key="3">
    <citation type="submission" date="2015-02" db="UniProtKB">
        <authorList>
            <consortium name="EnsemblProtists"/>
        </authorList>
    </citation>
    <scope>IDENTIFICATION</scope>
    <source>
        <strain evidence="1">DAOM BR144</strain>
    </source>
</reference>